<gene>
    <name evidence="1" type="ORF">ACN38_g6167</name>
</gene>
<sequence>MIQLRTSSSIFHQRVAMSKKDFGETIPGVMHIGVLLRRSRAPVTNFPLANQAAFYMLFISSHLPLAILQVTMEDSIPLRCGLIFLVTS</sequence>
<dbReference type="Proteomes" id="UP000037696">
    <property type="component" value="Unassembled WGS sequence"/>
</dbReference>
<accession>A0A0M8P8H9</accession>
<name>A0A0M8P8H9_9EURO</name>
<dbReference type="EMBL" id="LHQQ01000093">
    <property type="protein sequence ID" value="KOS42911.1"/>
    <property type="molecule type" value="Genomic_DNA"/>
</dbReference>
<comment type="caution">
    <text evidence="1">The sequence shown here is derived from an EMBL/GenBank/DDBJ whole genome shotgun (WGS) entry which is preliminary data.</text>
</comment>
<protein>
    <submittedName>
        <fullName evidence="1">Uncharacterized protein</fullName>
    </submittedName>
</protein>
<organism evidence="1 2">
    <name type="scientific">Penicillium nordicum</name>
    <dbReference type="NCBI Taxonomy" id="229535"/>
    <lineage>
        <taxon>Eukaryota</taxon>
        <taxon>Fungi</taxon>
        <taxon>Dikarya</taxon>
        <taxon>Ascomycota</taxon>
        <taxon>Pezizomycotina</taxon>
        <taxon>Eurotiomycetes</taxon>
        <taxon>Eurotiomycetidae</taxon>
        <taxon>Eurotiales</taxon>
        <taxon>Aspergillaceae</taxon>
        <taxon>Penicillium</taxon>
    </lineage>
</organism>
<keyword evidence="2" id="KW-1185">Reference proteome</keyword>
<dbReference type="AlphaFoldDB" id="A0A0M8P8H9"/>
<proteinExistence type="predicted"/>
<evidence type="ECO:0000313" key="2">
    <source>
        <dbReference type="Proteomes" id="UP000037696"/>
    </source>
</evidence>
<evidence type="ECO:0000313" key="1">
    <source>
        <dbReference type="EMBL" id="KOS42911.1"/>
    </source>
</evidence>
<reference evidence="1 2" key="1">
    <citation type="submission" date="2015-08" db="EMBL/GenBank/DDBJ databases">
        <title>Genome sequencing of Penicillium nordicum.</title>
        <authorList>
            <person name="Nguyen H.D."/>
            <person name="Seifert K.A."/>
        </authorList>
    </citation>
    <scope>NUCLEOTIDE SEQUENCE [LARGE SCALE GENOMIC DNA]</scope>
    <source>
        <strain evidence="1 2">DAOMC 185683</strain>
    </source>
</reference>